<geneLocation type="plasmid" evidence="1 2">
    <name>pSTA7437.01</name>
</geneLocation>
<keyword evidence="1" id="KW-0614">Plasmid</keyword>
<gene>
    <name evidence="1" type="ordered locus">Sta7437_4532</name>
</gene>
<keyword evidence="2" id="KW-1185">Reference proteome</keyword>
<proteinExistence type="predicted"/>
<name>K9Y0Z7_STAC7</name>
<dbReference type="EMBL" id="CP003654">
    <property type="protein sequence ID" value="AFZ37994.1"/>
    <property type="molecule type" value="Genomic_DNA"/>
</dbReference>
<dbReference type="RefSeq" id="WP_015211907.1">
    <property type="nucleotide sequence ID" value="NC_019765.1"/>
</dbReference>
<reference evidence="2" key="1">
    <citation type="journal article" date="2013" name="Proc. Natl. Acad. Sci. U.S.A.">
        <title>Improving the coverage of the cyanobacterial phylum using diversity-driven genome sequencing.</title>
        <authorList>
            <person name="Shih P.M."/>
            <person name="Wu D."/>
            <person name="Latifi A."/>
            <person name="Axen S.D."/>
            <person name="Fewer D.P."/>
            <person name="Talla E."/>
            <person name="Calteau A."/>
            <person name="Cai F."/>
            <person name="Tandeau de Marsac N."/>
            <person name="Rippka R."/>
            <person name="Herdman M."/>
            <person name="Sivonen K."/>
            <person name="Coursin T."/>
            <person name="Laurent T."/>
            <person name="Goodwin L."/>
            <person name="Nolan M."/>
            <person name="Davenport K.W."/>
            <person name="Han C.S."/>
            <person name="Rubin E.M."/>
            <person name="Eisen J.A."/>
            <person name="Woyke T."/>
            <person name="Gugger M."/>
            <person name="Kerfeld C.A."/>
        </authorList>
    </citation>
    <scope>NUCLEOTIDE SEQUENCE [LARGE SCALE GENOMIC DNA]</scope>
    <source>
        <strain evidence="2">ATCC 29371 / PCC 7437</strain>
        <plasmid evidence="2">Plasmid pSTA7437.01</plasmid>
    </source>
</reference>
<dbReference type="HOGENOM" id="CLU_969133_0_0_3"/>
<evidence type="ECO:0000313" key="1">
    <source>
        <dbReference type="EMBL" id="AFZ37994.1"/>
    </source>
</evidence>
<dbReference type="AlphaFoldDB" id="K9Y0Z7"/>
<organism evidence="1 2">
    <name type="scientific">Stanieria cyanosphaera (strain ATCC 29371 / PCC 7437)</name>
    <dbReference type="NCBI Taxonomy" id="111780"/>
    <lineage>
        <taxon>Bacteria</taxon>
        <taxon>Bacillati</taxon>
        <taxon>Cyanobacteriota</taxon>
        <taxon>Cyanophyceae</taxon>
        <taxon>Pleurocapsales</taxon>
        <taxon>Dermocarpellaceae</taxon>
        <taxon>Stanieria</taxon>
    </lineage>
</organism>
<dbReference type="PATRIC" id="fig|111780.3.peg.4687"/>
<evidence type="ECO:0000313" key="2">
    <source>
        <dbReference type="Proteomes" id="UP000010473"/>
    </source>
</evidence>
<dbReference type="OrthoDB" id="506637at2"/>
<dbReference type="Proteomes" id="UP000010473">
    <property type="component" value="Plasmid pSTA7437.01"/>
</dbReference>
<sequence length="306" mass="35476">MSTKKETLTLSLAAGTKAKLEEIAHELGFFWGKSPSPSALVTAIANREIATGEPFYLSSDRIKALRQAIKVLIDTGYVTEAETIARLVLDKAQLEPTLRQELLRIVNTHLDKWRLVIDEYISNKQPFEILYTNSQGQELIFNVHFAQIDFHEKRFYLNIWCEETEDVSEDNKKYFPSLIHNRCLSFERIQGIIPKSGEWRESLDHIQVHLQFTGWMVKAYKPREEDIDDVIDEDAIPEPSSGARVVRGGVRKITRQVFNPFWLVREIKGYGRNCQIIAPSGLRNYFRQELIEICQQYDIETNFPVR</sequence>
<protein>
    <submittedName>
        <fullName evidence="1">Uncharacterized protein</fullName>
    </submittedName>
</protein>
<dbReference type="KEGG" id="scs:Sta7437_4532"/>
<accession>K9Y0Z7</accession>